<dbReference type="EMBL" id="ABEU02000009">
    <property type="protein sequence ID" value="PNR48573.1"/>
    <property type="molecule type" value="Genomic_DNA"/>
</dbReference>
<dbReference type="RefSeq" id="XP_024384016.1">
    <property type="nucleotide sequence ID" value="XM_024528248.2"/>
</dbReference>
<dbReference type="GO" id="GO:0072686">
    <property type="term" value="C:mitotic spindle"/>
    <property type="evidence" value="ECO:0007669"/>
    <property type="project" value="InterPro"/>
</dbReference>
<feature type="region of interest" description="Disordered" evidence="1">
    <location>
        <begin position="1"/>
        <end position="44"/>
    </location>
</feature>
<evidence type="ECO:0000313" key="4">
    <source>
        <dbReference type="Proteomes" id="UP000006727"/>
    </source>
</evidence>
<reference evidence="3" key="3">
    <citation type="submission" date="2020-12" db="UniProtKB">
        <authorList>
            <consortium name="EnsemblPlants"/>
        </authorList>
    </citation>
    <scope>IDENTIFICATION</scope>
</reference>
<dbReference type="EnsemblPlants" id="Pp3c9_22110V3.1">
    <property type="protein sequence ID" value="Pp3c9_22110V3.1"/>
    <property type="gene ID" value="Pp3c9_22110"/>
</dbReference>
<keyword evidence="4" id="KW-1185">Reference proteome</keyword>
<reference evidence="2 4" key="1">
    <citation type="journal article" date="2008" name="Science">
        <title>The Physcomitrella genome reveals evolutionary insights into the conquest of land by plants.</title>
        <authorList>
            <person name="Rensing S."/>
            <person name="Lang D."/>
            <person name="Zimmer A."/>
            <person name="Terry A."/>
            <person name="Salamov A."/>
            <person name="Shapiro H."/>
            <person name="Nishiyama T."/>
            <person name="Perroud P.-F."/>
            <person name="Lindquist E."/>
            <person name="Kamisugi Y."/>
            <person name="Tanahashi T."/>
            <person name="Sakakibara K."/>
            <person name="Fujita T."/>
            <person name="Oishi K."/>
            <person name="Shin-I T."/>
            <person name="Kuroki Y."/>
            <person name="Toyoda A."/>
            <person name="Suzuki Y."/>
            <person name="Hashimoto A."/>
            <person name="Yamaguchi K."/>
            <person name="Sugano A."/>
            <person name="Kohara Y."/>
            <person name="Fujiyama A."/>
            <person name="Anterola A."/>
            <person name="Aoki S."/>
            <person name="Ashton N."/>
            <person name="Barbazuk W.B."/>
            <person name="Barker E."/>
            <person name="Bennetzen J."/>
            <person name="Bezanilla M."/>
            <person name="Blankenship R."/>
            <person name="Cho S.H."/>
            <person name="Dutcher S."/>
            <person name="Estelle M."/>
            <person name="Fawcett J.A."/>
            <person name="Gundlach H."/>
            <person name="Hanada K."/>
            <person name="Heyl A."/>
            <person name="Hicks K.A."/>
            <person name="Hugh J."/>
            <person name="Lohr M."/>
            <person name="Mayer K."/>
            <person name="Melkozernov A."/>
            <person name="Murata T."/>
            <person name="Nelson D."/>
            <person name="Pils B."/>
            <person name="Prigge M."/>
            <person name="Reiss B."/>
            <person name="Renner T."/>
            <person name="Rombauts S."/>
            <person name="Rushton P."/>
            <person name="Sanderfoot A."/>
            <person name="Schween G."/>
            <person name="Shiu S.-H."/>
            <person name="Stueber K."/>
            <person name="Theodoulou F.L."/>
            <person name="Tu H."/>
            <person name="Van de Peer Y."/>
            <person name="Verrier P.J."/>
            <person name="Waters E."/>
            <person name="Wood A."/>
            <person name="Yang L."/>
            <person name="Cove D."/>
            <person name="Cuming A."/>
            <person name="Hasebe M."/>
            <person name="Lucas S."/>
            <person name="Mishler D.B."/>
            <person name="Reski R."/>
            <person name="Grigoriev I."/>
            <person name="Quatrano R.S."/>
            <person name="Boore J.L."/>
        </authorList>
    </citation>
    <scope>NUCLEOTIDE SEQUENCE [LARGE SCALE GENOMIC DNA]</scope>
    <source>
        <strain evidence="3 4">cv. Gransden 2004</strain>
    </source>
</reference>
<evidence type="ECO:0000313" key="2">
    <source>
        <dbReference type="EMBL" id="PNR48573.1"/>
    </source>
</evidence>
<name>A0A2K1K463_PHYPA</name>
<dbReference type="PaxDb" id="3218-PP1S203_71V6.1"/>
<dbReference type="Pfam" id="PF08655">
    <property type="entry name" value="DASH_Ask1"/>
    <property type="match status" value="1"/>
</dbReference>
<proteinExistence type="predicted"/>
<reference evidence="2 4" key="2">
    <citation type="journal article" date="2018" name="Plant J.">
        <title>The Physcomitrella patens chromosome-scale assembly reveals moss genome structure and evolution.</title>
        <authorList>
            <person name="Lang D."/>
            <person name="Ullrich K.K."/>
            <person name="Murat F."/>
            <person name="Fuchs J."/>
            <person name="Jenkins J."/>
            <person name="Haas F.B."/>
            <person name="Piednoel M."/>
            <person name="Gundlach H."/>
            <person name="Van Bel M."/>
            <person name="Meyberg R."/>
            <person name="Vives C."/>
            <person name="Morata J."/>
            <person name="Symeonidi A."/>
            <person name="Hiss M."/>
            <person name="Muchero W."/>
            <person name="Kamisugi Y."/>
            <person name="Saleh O."/>
            <person name="Blanc G."/>
            <person name="Decker E.L."/>
            <person name="van Gessel N."/>
            <person name="Grimwood J."/>
            <person name="Hayes R.D."/>
            <person name="Graham S.W."/>
            <person name="Gunter L.E."/>
            <person name="McDaniel S.F."/>
            <person name="Hoernstein S.N.W."/>
            <person name="Larsson A."/>
            <person name="Li F.W."/>
            <person name="Perroud P.F."/>
            <person name="Phillips J."/>
            <person name="Ranjan P."/>
            <person name="Rokshar D.S."/>
            <person name="Rothfels C.J."/>
            <person name="Schneider L."/>
            <person name="Shu S."/>
            <person name="Stevenson D.W."/>
            <person name="Thummler F."/>
            <person name="Tillich M."/>
            <person name="Villarreal Aguilar J.C."/>
            <person name="Widiez T."/>
            <person name="Wong G.K."/>
            <person name="Wymore A."/>
            <person name="Zhang Y."/>
            <person name="Zimmer A.D."/>
            <person name="Quatrano R.S."/>
            <person name="Mayer K.F.X."/>
            <person name="Goodstein D."/>
            <person name="Casacuberta J.M."/>
            <person name="Vandepoele K."/>
            <person name="Reski R."/>
            <person name="Cuming A.C."/>
            <person name="Tuskan G.A."/>
            <person name="Maumus F."/>
            <person name="Salse J."/>
            <person name="Schmutz J."/>
            <person name="Rensing S.A."/>
        </authorList>
    </citation>
    <scope>NUCLEOTIDE SEQUENCE [LARGE SCALE GENOMIC DNA]</scope>
    <source>
        <strain evidence="3 4">cv. Gransden 2004</strain>
    </source>
</reference>
<feature type="compositionally biased region" description="Basic residues" evidence="1">
    <location>
        <begin position="1"/>
        <end position="23"/>
    </location>
</feature>
<dbReference type="InterPro" id="IPR013964">
    <property type="entry name" value="DASH_Ask1"/>
</dbReference>
<dbReference type="Gramene" id="Pp3c9_22110V3.1">
    <property type="protein sequence ID" value="Pp3c9_22110V3.1"/>
    <property type="gene ID" value="Pp3c9_22110"/>
</dbReference>
<organism evidence="2">
    <name type="scientific">Physcomitrium patens</name>
    <name type="common">Spreading-leaved earth moss</name>
    <name type="synonym">Physcomitrella patens</name>
    <dbReference type="NCBI Taxonomy" id="3218"/>
    <lineage>
        <taxon>Eukaryota</taxon>
        <taxon>Viridiplantae</taxon>
        <taxon>Streptophyta</taxon>
        <taxon>Embryophyta</taxon>
        <taxon>Bryophyta</taxon>
        <taxon>Bryophytina</taxon>
        <taxon>Bryopsida</taxon>
        <taxon>Funariidae</taxon>
        <taxon>Funariales</taxon>
        <taxon>Funariaceae</taxon>
        <taxon>Physcomitrium</taxon>
    </lineage>
</organism>
<dbReference type="Proteomes" id="UP000006727">
    <property type="component" value="Chromosome 9"/>
</dbReference>
<dbReference type="RefSeq" id="XP_024384015.1">
    <property type="nucleotide sequence ID" value="XM_024528247.2"/>
</dbReference>
<protein>
    <submittedName>
        <fullName evidence="2 3">Uncharacterized protein</fullName>
    </submittedName>
</protein>
<dbReference type="AlphaFoldDB" id="A0A2K1K463"/>
<dbReference type="Gramene" id="Pp3c9_22120V3.1">
    <property type="protein sequence ID" value="Pp3c9_22120V3.1"/>
    <property type="gene ID" value="Pp3c9_22120"/>
</dbReference>
<accession>A0A2K1K463</accession>
<dbReference type="GO" id="GO:0042729">
    <property type="term" value="C:DASH complex"/>
    <property type="evidence" value="ECO:0007669"/>
    <property type="project" value="InterPro"/>
</dbReference>
<sequence length="383" mass="41990">MMQAKMKSRKGKGTPHPKGRRSLVHTSYEEDDSSSQIQHSEPDQVLRTQTKSPLQNLLHIHTQVTQTLQQIDTMVLSIHKLSSSNHIAPEEVQDFADALTSIDENLQDWNSFFETAAKRSSASRNNLDQEPCNLRGPESTPIRGENCATNCSLVADLESGSISYSPLVATALLNCKSPCGSEPLIFTPPDSTGCVLSSTELTPSPQTPRLTRVLSTVSESPSLSTPSDFVSFLSKSDAHQSLGLEELLTAEYSTCRTNLVFETPLAQVIRHEQLNDCLVFPETPGFSFSPPRTCRPLRPGETASMESDPVPPTPVVPSPFRTPGILLKCNGKTMDSSSADSPGIIDDITASTMKRLGPRGLEERLWQELTFRRADILQSTNIR</sequence>
<gene>
    <name evidence="3" type="primary">LOC112286392</name>
    <name evidence="2" type="ORF">PHYPA_013050</name>
</gene>
<dbReference type="RefSeq" id="XP_024384014.1">
    <property type="nucleotide sequence ID" value="XM_024528246.2"/>
</dbReference>
<evidence type="ECO:0000313" key="3">
    <source>
        <dbReference type="EnsemblPlants" id="Pp3c9_22110V3.1"/>
    </source>
</evidence>
<dbReference type="GeneID" id="112286392"/>
<dbReference type="GO" id="GO:0008608">
    <property type="term" value="P:attachment of spindle microtubules to kinetochore"/>
    <property type="evidence" value="ECO:0007669"/>
    <property type="project" value="InterPro"/>
</dbReference>
<evidence type="ECO:0000256" key="1">
    <source>
        <dbReference type="SAM" id="MobiDB-lite"/>
    </source>
</evidence>
<dbReference type="EnsemblPlants" id="Pp3c9_22120V3.1">
    <property type="protein sequence ID" value="Pp3c9_22120V3.1"/>
    <property type="gene ID" value="Pp3c9_22120"/>
</dbReference>